<reference evidence="12" key="1">
    <citation type="submission" date="2021-01" db="EMBL/GenBank/DDBJ databases">
        <authorList>
            <person name="Zahm M."/>
            <person name="Roques C."/>
            <person name="Cabau C."/>
            <person name="Klopp C."/>
            <person name="Donnadieu C."/>
            <person name="Jouanno E."/>
            <person name="Lampietro C."/>
            <person name="Louis A."/>
            <person name="Herpin A."/>
            <person name="Echchiki A."/>
            <person name="Berthelot C."/>
            <person name="Parey E."/>
            <person name="Roest-Crollius H."/>
            <person name="Braasch I."/>
            <person name="Postlethwait J."/>
            <person name="Bobe J."/>
            <person name="Montfort J."/>
            <person name="Bouchez O."/>
            <person name="Begum T."/>
            <person name="Mejri S."/>
            <person name="Adams A."/>
            <person name="Chen W.-J."/>
            <person name="Guiguen Y."/>
        </authorList>
    </citation>
    <scope>NUCLEOTIDE SEQUENCE</scope>
    <source>
        <strain evidence="12">YG-15Mar2019-1</strain>
        <tissue evidence="12">Brain</tissue>
    </source>
</reference>
<dbReference type="InterPro" id="IPR001839">
    <property type="entry name" value="TGF-b_C"/>
</dbReference>
<keyword evidence="4 10" id="KW-0732">Signal</keyword>
<keyword evidence="13" id="KW-1185">Reference proteome</keyword>
<organism evidence="12 13">
    <name type="scientific">Megalops atlanticus</name>
    <name type="common">Tarpon</name>
    <name type="synonym">Clupea gigantea</name>
    <dbReference type="NCBI Taxonomy" id="7932"/>
    <lineage>
        <taxon>Eukaryota</taxon>
        <taxon>Metazoa</taxon>
        <taxon>Chordata</taxon>
        <taxon>Craniata</taxon>
        <taxon>Vertebrata</taxon>
        <taxon>Euteleostomi</taxon>
        <taxon>Actinopterygii</taxon>
        <taxon>Neopterygii</taxon>
        <taxon>Teleostei</taxon>
        <taxon>Elopiformes</taxon>
        <taxon>Megalopidae</taxon>
        <taxon>Megalops</taxon>
    </lineage>
</organism>
<evidence type="ECO:0000256" key="7">
    <source>
        <dbReference type="ARBA" id="ARBA00023180"/>
    </source>
</evidence>
<dbReference type="GO" id="GO:0005125">
    <property type="term" value="F:cytokine activity"/>
    <property type="evidence" value="ECO:0007669"/>
    <property type="project" value="TreeGrafter"/>
</dbReference>
<evidence type="ECO:0000259" key="11">
    <source>
        <dbReference type="PROSITE" id="PS51362"/>
    </source>
</evidence>
<evidence type="ECO:0000256" key="9">
    <source>
        <dbReference type="SAM" id="MobiDB-lite"/>
    </source>
</evidence>
<dbReference type="PROSITE" id="PS00250">
    <property type="entry name" value="TGF_BETA_1"/>
    <property type="match status" value="1"/>
</dbReference>
<feature type="chain" id="PRO_5039402337" description="TGF-beta family profile domain-containing protein" evidence="10">
    <location>
        <begin position="25"/>
        <end position="429"/>
    </location>
</feature>
<keyword evidence="3" id="KW-0964">Secreted</keyword>
<evidence type="ECO:0000256" key="10">
    <source>
        <dbReference type="SAM" id="SignalP"/>
    </source>
</evidence>
<dbReference type="CDD" id="cd19400">
    <property type="entry name" value="TGF_beta_BMP9"/>
    <property type="match status" value="1"/>
</dbReference>
<feature type="domain" description="TGF-beta family profile" evidence="11">
    <location>
        <begin position="318"/>
        <end position="429"/>
    </location>
</feature>
<dbReference type="OrthoDB" id="5987191at2759"/>
<feature type="signal peptide" evidence="10">
    <location>
        <begin position="1"/>
        <end position="24"/>
    </location>
</feature>
<dbReference type="GO" id="GO:0030509">
    <property type="term" value="P:BMP signaling pathway"/>
    <property type="evidence" value="ECO:0007669"/>
    <property type="project" value="TreeGrafter"/>
</dbReference>
<dbReference type="FunFam" id="2.10.90.10:FF:000001">
    <property type="entry name" value="Bone morphogenetic protein 4"/>
    <property type="match status" value="1"/>
</dbReference>
<proteinExistence type="inferred from homology"/>
<feature type="compositionally biased region" description="Low complexity" evidence="9">
    <location>
        <begin position="304"/>
        <end position="315"/>
    </location>
</feature>
<evidence type="ECO:0000256" key="6">
    <source>
        <dbReference type="ARBA" id="ARBA00023157"/>
    </source>
</evidence>
<dbReference type="Gene3D" id="2.60.120.970">
    <property type="match status" value="1"/>
</dbReference>
<dbReference type="SMART" id="SM00204">
    <property type="entry name" value="TGFB"/>
    <property type="match status" value="1"/>
</dbReference>
<evidence type="ECO:0000256" key="4">
    <source>
        <dbReference type="ARBA" id="ARBA00022729"/>
    </source>
</evidence>
<evidence type="ECO:0000256" key="8">
    <source>
        <dbReference type="RuleBase" id="RU000354"/>
    </source>
</evidence>
<dbReference type="EMBL" id="JAFDVH010000001">
    <property type="protein sequence ID" value="KAG7492630.1"/>
    <property type="molecule type" value="Genomic_DNA"/>
</dbReference>
<dbReference type="Pfam" id="PF00688">
    <property type="entry name" value="TGFb_propeptide"/>
    <property type="match status" value="1"/>
</dbReference>
<comment type="caution">
    <text evidence="12">The sequence shown here is derived from an EMBL/GenBank/DDBJ whole genome shotgun (WGS) entry which is preliminary data.</text>
</comment>
<comment type="subcellular location">
    <subcellularLocation>
        <location evidence="1">Secreted</location>
    </subcellularLocation>
</comment>
<dbReference type="InterPro" id="IPR017948">
    <property type="entry name" value="TGFb_CS"/>
</dbReference>
<dbReference type="PANTHER" id="PTHR11848">
    <property type="entry name" value="TGF-BETA FAMILY"/>
    <property type="match status" value="1"/>
</dbReference>
<gene>
    <name evidence="12" type="ORF">MATL_G00016330</name>
</gene>
<accession>A0A9D3QH58</accession>
<keyword evidence="5 8" id="KW-0339">Growth factor</keyword>
<keyword evidence="6" id="KW-1015">Disulfide bond</keyword>
<dbReference type="PROSITE" id="PS51362">
    <property type="entry name" value="TGF_BETA_2"/>
    <property type="match status" value="1"/>
</dbReference>
<protein>
    <recommendedName>
        <fullName evidence="11">TGF-beta family profile domain-containing protein</fullName>
    </recommendedName>
</protein>
<dbReference type="GO" id="GO:0008083">
    <property type="term" value="F:growth factor activity"/>
    <property type="evidence" value="ECO:0007669"/>
    <property type="project" value="UniProtKB-KW"/>
</dbReference>
<keyword evidence="7" id="KW-0325">Glycoprotein</keyword>
<dbReference type="InterPro" id="IPR029034">
    <property type="entry name" value="Cystine-knot_cytokine"/>
</dbReference>
<feature type="region of interest" description="Disordered" evidence="9">
    <location>
        <begin position="289"/>
        <end position="323"/>
    </location>
</feature>
<name>A0A9D3QH58_MEGAT</name>
<dbReference type="Pfam" id="PF00019">
    <property type="entry name" value="TGF_beta"/>
    <property type="match status" value="1"/>
</dbReference>
<dbReference type="InterPro" id="IPR001111">
    <property type="entry name" value="TGF-b_propeptide"/>
</dbReference>
<evidence type="ECO:0000313" key="13">
    <source>
        <dbReference type="Proteomes" id="UP001046870"/>
    </source>
</evidence>
<evidence type="ECO:0000313" key="12">
    <source>
        <dbReference type="EMBL" id="KAG7492630.1"/>
    </source>
</evidence>
<comment type="similarity">
    <text evidence="2 8">Belongs to the TGF-beta family.</text>
</comment>
<dbReference type="PANTHER" id="PTHR11848:SF157">
    <property type="entry name" value="GROWTH_DIFFERENTIATION FACTOR 2"/>
    <property type="match status" value="1"/>
</dbReference>
<dbReference type="SUPFAM" id="SSF57501">
    <property type="entry name" value="Cystine-knot cytokines"/>
    <property type="match status" value="1"/>
</dbReference>
<evidence type="ECO:0000256" key="2">
    <source>
        <dbReference type="ARBA" id="ARBA00006656"/>
    </source>
</evidence>
<dbReference type="InterPro" id="IPR015615">
    <property type="entry name" value="TGF-beta-rel"/>
</dbReference>
<dbReference type="AlphaFoldDB" id="A0A9D3QH58"/>
<evidence type="ECO:0000256" key="5">
    <source>
        <dbReference type="ARBA" id="ARBA00023030"/>
    </source>
</evidence>
<dbReference type="Gene3D" id="2.10.90.10">
    <property type="entry name" value="Cystine-knot cytokines"/>
    <property type="match status" value="1"/>
</dbReference>
<dbReference type="GO" id="GO:0035239">
    <property type="term" value="P:tube morphogenesis"/>
    <property type="evidence" value="ECO:0007669"/>
    <property type="project" value="UniProtKB-ARBA"/>
</dbReference>
<evidence type="ECO:0000256" key="1">
    <source>
        <dbReference type="ARBA" id="ARBA00004613"/>
    </source>
</evidence>
<sequence length="429" mass="48426">MQSLKSLLFPVCFSLMLSVGYCRCKPLTSVIQKEEAEVEGLRRSSERDLTGAEDEDMRRRHRSFLGNMKEEFLRKLNLSGVPQEHSKIDPPQFMVELYNRYASDKSTMPRSDVVRSFLVQDVTHSEKNGNRSKHRLLFNVSIPSHEEVTMAELRLFSFPDKRSAACGDIRATIKIYKVEHSGSKPTLRFLSGKDVEGARQSWEAFDVTEAIQAWVRLGRGAHELEVQVEWRDCRAPRGGGSGGGGLDVSVSLRGNSSAILIVFSDDLGSRRREARKELRDMILHEQESVFSGTPDAGADRDLAPPDTEAATATAAHPRRRRQARTDYCRRTSLRVNFKDIGWDKWIVAPVEYDAFECRGVCYFPLTDDVTPSKHALIQTLVNLSNPKKANMACCVPTKLDPITVLYQENGIITVRHLYEEMKVAQCGCR</sequence>
<dbReference type="GO" id="GO:0005615">
    <property type="term" value="C:extracellular space"/>
    <property type="evidence" value="ECO:0007669"/>
    <property type="project" value="TreeGrafter"/>
</dbReference>
<dbReference type="Proteomes" id="UP001046870">
    <property type="component" value="Chromosome 1"/>
</dbReference>
<evidence type="ECO:0000256" key="3">
    <source>
        <dbReference type="ARBA" id="ARBA00022525"/>
    </source>
</evidence>